<proteinExistence type="predicted"/>
<keyword evidence="2" id="KW-1185">Reference proteome</keyword>
<accession>A0ABY7JZH1</accession>
<reference evidence="1" key="1">
    <citation type="submission" date="2022-05" db="EMBL/GenBank/DDBJ databases">
        <title>Jatrophihabitans sp. SB3-54 whole genome sequence.</title>
        <authorList>
            <person name="Suh M.K."/>
            <person name="Eom M.K."/>
            <person name="Kim J.S."/>
            <person name="Kim H.S."/>
            <person name="Do H.E."/>
            <person name="Shin Y.K."/>
            <person name="Lee J.-S."/>
        </authorList>
    </citation>
    <scope>NUCLEOTIDE SEQUENCE</scope>
    <source>
        <strain evidence="1">SB3-54</strain>
    </source>
</reference>
<name>A0ABY7JZH1_9ACTN</name>
<gene>
    <name evidence="1" type="ORF">M6B22_04260</name>
</gene>
<sequence>MVFNMNVGGGQSIFAQASTRLNEVDAELRDKHTGKPAEDIRPLAILALRRIGVSLSDAEMVAYADAVSRGGKYQFHVS</sequence>
<evidence type="ECO:0000313" key="2">
    <source>
        <dbReference type="Proteomes" id="UP001164693"/>
    </source>
</evidence>
<dbReference type="EMBL" id="CP097463">
    <property type="protein sequence ID" value="WAX57985.1"/>
    <property type="molecule type" value="Genomic_DNA"/>
</dbReference>
<evidence type="ECO:0000313" key="1">
    <source>
        <dbReference type="EMBL" id="WAX57985.1"/>
    </source>
</evidence>
<dbReference type="RefSeq" id="WP_269444533.1">
    <property type="nucleotide sequence ID" value="NZ_CP097463.1"/>
</dbReference>
<organism evidence="1 2">
    <name type="scientific">Jatrophihabitans cynanchi</name>
    <dbReference type="NCBI Taxonomy" id="2944128"/>
    <lineage>
        <taxon>Bacteria</taxon>
        <taxon>Bacillati</taxon>
        <taxon>Actinomycetota</taxon>
        <taxon>Actinomycetes</taxon>
        <taxon>Jatrophihabitantales</taxon>
        <taxon>Jatrophihabitantaceae</taxon>
        <taxon>Jatrophihabitans</taxon>
    </lineage>
</organism>
<dbReference type="Proteomes" id="UP001164693">
    <property type="component" value="Chromosome"/>
</dbReference>
<protein>
    <submittedName>
        <fullName evidence="1">Uncharacterized protein</fullName>
    </submittedName>
</protein>